<evidence type="ECO:0000256" key="4">
    <source>
        <dbReference type="ARBA" id="ARBA00023136"/>
    </source>
</evidence>
<evidence type="ECO:0000256" key="3">
    <source>
        <dbReference type="ARBA" id="ARBA00022989"/>
    </source>
</evidence>
<accession>A0A0P0CKT7</accession>
<proteinExistence type="predicted"/>
<dbReference type="GO" id="GO:0005886">
    <property type="term" value="C:plasma membrane"/>
    <property type="evidence" value="ECO:0007669"/>
    <property type="project" value="InterPro"/>
</dbReference>
<feature type="domain" description="Translocation and assembly module TamB C-terminal" evidence="6">
    <location>
        <begin position="1063"/>
        <end position="1147"/>
    </location>
</feature>
<organism evidence="7 8">
    <name type="scientific">Pseudalgibacter alginicilyticus</name>
    <dbReference type="NCBI Taxonomy" id="1736674"/>
    <lineage>
        <taxon>Bacteria</taxon>
        <taxon>Pseudomonadati</taxon>
        <taxon>Bacteroidota</taxon>
        <taxon>Flavobacteriia</taxon>
        <taxon>Flavobacteriales</taxon>
        <taxon>Flavobacteriaceae</taxon>
        <taxon>Pseudalgibacter</taxon>
    </lineage>
</organism>
<dbReference type="EMBL" id="CP012898">
    <property type="protein sequence ID" value="ALJ06829.1"/>
    <property type="molecule type" value="Genomic_DNA"/>
</dbReference>
<name>A0A0P0CKT7_9FLAO</name>
<feature type="region of interest" description="Disordered" evidence="5">
    <location>
        <begin position="1637"/>
        <end position="1662"/>
    </location>
</feature>
<reference evidence="7 8" key="1">
    <citation type="submission" date="2015-10" db="EMBL/GenBank/DDBJ databases">
        <authorList>
            <person name="Gilbert D.G."/>
        </authorList>
    </citation>
    <scope>NUCLEOTIDE SEQUENCE [LARGE SCALE GENOMIC DNA]</scope>
    <source>
        <strain evidence="8">HZ-22</strain>
    </source>
</reference>
<keyword evidence="4" id="KW-0472">Membrane</keyword>
<dbReference type="PANTHER" id="PTHR36985">
    <property type="entry name" value="TRANSLOCATION AND ASSEMBLY MODULE SUBUNIT TAMB"/>
    <property type="match status" value="1"/>
</dbReference>
<evidence type="ECO:0000259" key="6">
    <source>
        <dbReference type="Pfam" id="PF04357"/>
    </source>
</evidence>
<dbReference type="InterPro" id="IPR007452">
    <property type="entry name" value="TamB_C"/>
</dbReference>
<evidence type="ECO:0000313" key="8">
    <source>
        <dbReference type="Proteomes" id="UP000057981"/>
    </source>
</evidence>
<evidence type="ECO:0000256" key="2">
    <source>
        <dbReference type="ARBA" id="ARBA00022692"/>
    </source>
</evidence>
<dbReference type="PANTHER" id="PTHR36985:SF1">
    <property type="entry name" value="TRANSLOCATION AND ASSEMBLY MODULE SUBUNIT TAMB"/>
    <property type="match status" value="1"/>
</dbReference>
<dbReference type="GO" id="GO:0009306">
    <property type="term" value="P:protein secretion"/>
    <property type="evidence" value="ECO:0007669"/>
    <property type="project" value="InterPro"/>
</dbReference>
<sequence length="1662" mass="185274">MIARIILGILVLLFLILLFIRSPWGQNIIVNKAVAFVSNKTHTKIVLKKLFITFNGNIQLNGLYLEDTKGDTLVYSKSLEANVPLWTMMTGKGVGVDALYWEGLRANIIRKDTIDGYNFQFLIDAFASTDTTSVKTDSTSTPLKIILGNLNFKNLDIVFDDNVIGTNSQFKIGKLQADFDKTDLEQMFFETSKIELTDSNIKFIQKQVPKVADSSASKLPVLVIEKLKMNNVLADYKSFGDNIAAKANIQDFYAEIPSLNLVTNTFKLDDIRLKNSSFVLHTKSNPNLASHNPEETSNAFQWPEQKITVNNINFQNIAFSYFVDDEKANTGSLNPKAMVWTDLNFLANNIILKDKTAKLHIENTSIKENSGLDLKALSLSLSVSDQTLNLKNLKTALNNNNLEANLHLEYSALSSLMKAPETSKIDLNIPNFKIDINDIFLFQPELKKNAILDSLSSKPFTGNIKANGYLSKIRISSIKANWGNSTKFSANGNIQNATNTDSLQLNIPNFYAITKRSDISKFVNEKETGVRLPEDLKLTGEIKGALNNIYTNAVLNTSQGLAKLIGHLKNANDLEFTADVSIENYQLDDLLQNKQLGPLNTTIKAQGKGKNINTLNANLEATISNFKYNNYDVNDLKLIGNIKNGRGIITSNYKDSNLNADLNAKLILDSMAPEAHIKLNIIGANLQTLGIMQRDIKTSMNIQTDFKGNGTNYDITTEINDGVVVYDNKTYLLGRVNAMAHIRKDTTSVSIKNKLINMILQSNAEPQKFSKALRNHIASYFYRDQKISDRLSQPVHLKLRGHINQAPILNDVFLVNAKDLDTINLAIDFNEKARQLKANVEVPHINYSGMVLDSLAFSMDTDNEKFTFDIGFKNILAGPLNIPKTTIVGNQSNNKLDLNISAFRDNTQMMYVDANITGNREKLNLHVIPEKLILNNENWSIPANNELIFTDNKKLAFSNFKINKNEQSIEITDKLSNVSKNHIAITYTNFKISEILDYLNPKTKLATGILQGDFIIESPFQETGVLANLSVNQLKVMEVNLGTLKLDAKSLGGKSYDFNAKLKGGEINLDLKGGYIARQTGANLDLNLDINQFNMKALTGFSQSNISEADGTFSGNFKLTGTTEQPNYEGKLNFNNAYFKLSKFNTGFTLANETLNINNTGVSMNNFTISDVNKNTFALSGKIGTASFINPTFNLKLKANDFQFINATKEDNDFLYGKARFNADASILGDLQIPKVDMNVTVDSETDITYVLPSASVNIEERDGVVLFVNRENPDAILTQTEEKTATIKGFDITTSLKIGKEAAFTLLIDEETGDNFKVSGEGDFNFKMNPNGNMTLAGIYEVETGHYELNLYNLVNRKFNLESGSRVTWSGDPFDAKMDIKALYEVDASASTLMAPIYSNDNVSSNKFRQVLPFYVYLNIDGQLMEPKINFNLDMPEEDQGAIGGQVYGRVQQLNQQEDELNRQVFSLLVLNRFYPDSGSDGSTGGVASIARDNLNDAVSDQLNIFSDKLLGQTGFELDFGLDSYTDYQGNSPEDRTQLDIAAQKKLFNDRLIVRVGSEVDIQGSSSTDEETPLIGNVSIEYLLSENGRYRLKGFRKNEFENVIDGQTIVSGISVIFTQEFNKFRALWEALLTSKTEEEKQEEAKANKKAEESNKIREQKN</sequence>
<gene>
    <name evidence="7" type="ORF">APS56_11295</name>
</gene>
<dbReference type="KEGG" id="ahz:APS56_11295"/>
<comment type="subcellular location">
    <subcellularLocation>
        <location evidence="1">Membrane</location>
        <topology evidence="1">Single-pass membrane protein</topology>
    </subcellularLocation>
</comment>
<dbReference type="PATRIC" id="fig|1736674.3.peg.2314"/>
<keyword evidence="3" id="KW-1133">Transmembrane helix</keyword>
<evidence type="ECO:0000313" key="7">
    <source>
        <dbReference type="EMBL" id="ALJ06829.1"/>
    </source>
</evidence>
<keyword evidence="2" id="KW-0812">Transmembrane</keyword>
<evidence type="ECO:0000256" key="1">
    <source>
        <dbReference type="ARBA" id="ARBA00004167"/>
    </source>
</evidence>
<keyword evidence="8" id="KW-1185">Reference proteome</keyword>
<dbReference type="Proteomes" id="UP000057981">
    <property type="component" value="Chromosome"/>
</dbReference>
<dbReference type="Pfam" id="PF04357">
    <property type="entry name" value="TamB"/>
    <property type="match status" value="2"/>
</dbReference>
<evidence type="ECO:0000256" key="5">
    <source>
        <dbReference type="SAM" id="MobiDB-lite"/>
    </source>
</evidence>
<feature type="domain" description="Translocation and assembly module TamB C-terminal" evidence="6">
    <location>
        <begin position="1166"/>
        <end position="1622"/>
    </location>
</feature>
<protein>
    <recommendedName>
        <fullName evidence="6">Translocation and assembly module TamB C-terminal domain-containing protein</fullName>
    </recommendedName>
</protein>
<dbReference type="STRING" id="1736674.APS56_11295"/>